<evidence type="ECO:0008006" key="3">
    <source>
        <dbReference type="Google" id="ProtNLM"/>
    </source>
</evidence>
<dbReference type="STRING" id="333138.LQ50_12410"/>
<reference evidence="1 2" key="1">
    <citation type="submission" date="2014-09" db="EMBL/GenBank/DDBJ databases">
        <title>Genome sequencing and annotation of Bacillus Okhensis strain Kh10-101T.</title>
        <authorList>
            <person name="Prakash J.S."/>
        </authorList>
    </citation>
    <scope>NUCLEOTIDE SEQUENCE [LARGE SCALE GENOMIC DNA]</scope>
    <source>
        <strain evidence="2">Kh10-101T</strain>
    </source>
</reference>
<dbReference type="Proteomes" id="UP000030832">
    <property type="component" value="Unassembled WGS sequence"/>
</dbReference>
<evidence type="ECO:0000313" key="1">
    <source>
        <dbReference type="EMBL" id="KHF39864.1"/>
    </source>
</evidence>
<protein>
    <recommendedName>
        <fullName evidence="3">DUF3794 domain-containing protein</fullName>
    </recommendedName>
</protein>
<proteinExistence type="predicted"/>
<dbReference type="RefSeq" id="WP_034629336.1">
    <property type="nucleotide sequence ID" value="NZ_JRJU01000014.1"/>
</dbReference>
<keyword evidence="2" id="KW-1185">Reference proteome</keyword>
<gene>
    <name evidence="1" type="ORF">LQ50_12410</name>
</gene>
<dbReference type="AlphaFoldDB" id="A0A0B0IIM1"/>
<accession>A0A0B0IIM1</accession>
<dbReference type="OrthoDB" id="2680078at2"/>
<dbReference type="EMBL" id="JRJU01000014">
    <property type="protein sequence ID" value="KHF39864.1"/>
    <property type="molecule type" value="Genomic_DNA"/>
</dbReference>
<evidence type="ECO:0000313" key="2">
    <source>
        <dbReference type="Proteomes" id="UP000030832"/>
    </source>
</evidence>
<dbReference type="eggNOG" id="ENOG502Z946">
    <property type="taxonomic scope" value="Bacteria"/>
</dbReference>
<comment type="caution">
    <text evidence="1">The sequence shown here is derived from an EMBL/GenBank/DDBJ whole genome shotgun (WGS) entry which is preliminary data.</text>
</comment>
<sequence length="219" mass="24374">MQTKNLKGGQELLCINTEKVYDWIINEATFDLTLDDVDLPEVNGEQLTCDEIENVTCEVEPGDAVILSREDQDFIIDGTQITLQLVTIQKSFEVTIFVTTTTGQTVAAGTFPFTRREQVVLCAPEGTLVTVNYTDVDCFVFQFNCASTEDEEDDETTIDLGVTVRLCQSIQSTFPVTLELVADFCQPRDRDILPFTPECPTPTIPPQCPVLFPNNGDED</sequence>
<organism evidence="1 2">
    <name type="scientific">Halalkalibacter okhensis</name>
    <dbReference type="NCBI Taxonomy" id="333138"/>
    <lineage>
        <taxon>Bacteria</taxon>
        <taxon>Bacillati</taxon>
        <taxon>Bacillota</taxon>
        <taxon>Bacilli</taxon>
        <taxon>Bacillales</taxon>
        <taxon>Bacillaceae</taxon>
        <taxon>Halalkalibacter</taxon>
    </lineage>
</organism>
<name>A0A0B0IIM1_9BACI</name>